<dbReference type="Gene3D" id="3.50.50.60">
    <property type="entry name" value="FAD/NAD(P)-binding domain"/>
    <property type="match status" value="1"/>
</dbReference>
<accession>A0A1W1C6G8</accession>
<organism evidence="3">
    <name type="scientific">hydrothermal vent metagenome</name>
    <dbReference type="NCBI Taxonomy" id="652676"/>
    <lineage>
        <taxon>unclassified sequences</taxon>
        <taxon>metagenomes</taxon>
        <taxon>ecological metagenomes</taxon>
    </lineage>
</organism>
<dbReference type="EMBL" id="FPHB01000051">
    <property type="protein sequence ID" value="SFV61333.1"/>
    <property type="molecule type" value="Genomic_DNA"/>
</dbReference>
<name>A0A1W1C6G8_9ZZZZ</name>
<feature type="domain" description="FAD dependent oxidoreductase" evidence="2">
    <location>
        <begin position="5"/>
        <end position="344"/>
    </location>
</feature>
<keyword evidence="1" id="KW-0560">Oxidoreductase</keyword>
<dbReference type="PANTHER" id="PTHR13847">
    <property type="entry name" value="SARCOSINE DEHYDROGENASE-RELATED"/>
    <property type="match status" value="1"/>
</dbReference>
<sequence>MPLYDVAIVGAGINGSALAYRLSKEGLSVALFDSEIAGGGSGAAGAFLSPKFLKSSDVKTIINEALDEAFDFYEHVDSTLIERHPLLHIAKDERDAKNIRYIKEHHEVKTLQTPPPFIPKNEYIFTDKSAIVSAKEMCKKLAKSATLHHERITKIEKDKGLWSLNEKSYRAKNVVLATGAYSLLVDEAYLQEVLRGIWGHRIDVASEFKSDTSIHQYVSISPSKDGVLSIGATHDVHFKPDKGVAYNYQKGREELISKANQTVALGEVKVLRDYVGLRSGSIDHLPIVGKVANLEATLKKLGSFELKKKPQDFDRYLYHDGLYMINGSAGYGFVLAPMLTRLLCNAILNDEPIPSKIEPTRFLPRYVRRVL</sequence>
<proteinExistence type="predicted"/>
<evidence type="ECO:0000313" key="3">
    <source>
        <dbReference type="EMBL" id="SFV61333.1"/>
    </source>
</evidence>
<dbReference type="GO" id="GO:0016491">
    <property type="term" value="F:oxidoreductase activity"/>
    <property type="evidence" value="ECO:0007669"/>
    <property type="project" value="UniProtKB-KW"/>
</dbReference>
<gene>
    <name evidence="3" type="ORF">MNB_SM-7-541</name>
</gene>
<dbReference type="Pfam" id="PF01266">
    <property type="entry name" value="DAO"/>
    <property type="match status" value="1"/>
</dbReference>
<dbReference type="InterPro" id="IPR036188">
    <property type="entry name" value="FAD/NAD-bd_sf"/>
</dbReference>
<evidence type="ECO:0000259" key="2">
    <source>
        <dbReference type="Pfam" id="PF01266"/>
    </source>
</evidence>
<dbReference type="SUPFAM" id="SSF51905">
    <property type="entry name" value="FAD/NAD(P)-binding domain"/>
    <property type="match status" value="1"/>
</dbReference>
<dbReference type="InterPro" id="IPR006076">
    <property type="entry name" value="FAD-dep_OxRdtase"/>
</dbReference>
<dbReference type="AlphaFoldDB" id="A0A1W1C6G8"/>
<dbReference type="PANTHER" id="PTHR13847:SF289">
    <property type="entry name" value="GLYCINE OXIDASE"/>
    <property type="match status" value="1"/>
</dbReference>
<evidence type="ECO:0000256" key="1">
    <source>
        <dbReference type="ARBA" id="ARBA00023002"/>
    </source>
</evidence>
<dbReference type="GO" id="GO:0005737">
    <property type="term" value="C:cytoplasm"/>
    <property type="evidence" value="ECO:0007669"/>
    <property type="project" value="TreeGrafter"/>
</dbReference>
<dbReference type="Gene3D" id="3.30.9.10">
    <property type="entry name" value="D-Amino Acid Oxidase, subunit A, domain 2"/>
    <property type="match status" value="1"/>
</dbReference>
<reference evidence="3" key="1">
    <citation type="submission" date="2016-10" db="EMBL/GenBank/DDBJ databases">
        <authorList>
            <person name="de Groot N.N."/>
        </authorList>
    </citation>
    <scope>NUCLEOTIDE SEQUENCE</scope>
</reference>
<protein>
    <submittedName>
        <fullName evidence="3">FAD dependent oxidoreductase</fullName>
    </submittedName>
</protein>